<protein>
    <recommendedName>
        <fullName evidence="5">Lysine-specific metallo-endopeptidase domain-containing protein</fullName>
    </recommendedName>
</protein>
<gene>
    <name evidence="3" type="ORF">LARI1_G001711</name>
</gene>
<dbReference type="Gene3D" id="3.40.390.10">
    <property type="entry name" value="Collagenase (Catalytic Domain)"/>
    <property type="match status" value="1"/>
</dbReference>
<accession>A0A8T9BLN9</accession>
<feature type="region of interest" description="Disordered" evidence="1">
    <location>
        <begin position="545"/>
        <end position="589"/>
    </location>
</feature>
<feature type="chain" id="PRO_5035829787" description="Lysine-specific metallo-endopeptidase domain-containing protein" evidence="2">
    <location>
        <begin position="20"/>
        <end position="988"/>
    </location>
</feature>
<organism evidence="3 4">
    <name type="scientific">Lachnellula arida</name>
    <dbReference type="NCBI Taxonomy" id="1316785"/>
    <lineage>
        <taxon>Eukaryota</taxon>
        <taxon>Fungi</taxon>
        <taxon>Dikarya</taxon>
        <taxon>Ascomycota</taxon>
        <taxon>Pezizomycotina</taxon>
        <taxon>Leotiomycetes</taxon>
        <taxon>Helotiales</taxon>
        <taxon>Lachnaceae</taxon>
        <taxon>Lachnellula</taxon>
    </lineage>
</organism>
<proteinExistence type="predicted"/>
<comment type="caution">
    <text evidence="3">The sequence shown here is derived from an EMBL/GenBank/DDBJ whole genome shotgun (WGS) entry which is preliminary data.</text>
</comment>
<evidence type="ECO:0000256" key="1">
    <source>
        <dbReference type="SAM" id="MobiDB-lite"/>
    </source>
</evidence>
<evidence type="ECO:0008006" key="5">
    <source>
        <dbReference type="Google" id="ProtNLM"/>
    </source>
</evidence>
<sequence length="988" mass="103143">MKLISTLAVLFASFTGSYGWFLDKSCASTYKNLVVDGMNNAFDLAQAGSDTFSITPSGNGAKWQAQKDIISYLLAETLTAGDIDPKSQNWGIAKGVFTSVLKYNKNNRPQTLPSNPATLGTDSVIVFCDFGRFKEDRDCNNNKRPGKACDTSIGVVIDMGPLYQACKDPKGNIPISAYTDNYSTAGVNRAALIQLCPGWLNVQQSLKVKSLKDQGSKNSLARSMLKMKSLMNKPSGSNDPPETSEFDTPMDLAKSLDTTMLHEMTHAIPGAGLVDAAGDVSYGWTNCVAMSKAGIGIKNSDNYALFGLASRMISPNNGAPAQRPMQDGSIQVLPVAAKAGSKRHLFDRAANLTFTRGQNSSSSISHRNASSGFSSLSISYSSRSSSPSSSDKVSVNSLATSSESSFSHSVSKNETVIATGPSLKSPSSRPFSGSSTSSSQSSFSTTGPSIPTTLVSRGSTQILTFPPSSITSPPSTSTTEPVLILNWRTVTPTTTSGVSKATHDSHGWPIIPSLHCWFCPPHVGTDIGFVIPGITGPGIILPPPPGVAPPPGFSSDMPTITLDSAGDPTYSSTEPESSSSSSSSSRSSSSCLTQTFSACDTSYSVFTASGESTESTSTFTLSCSSVTGCSVSSLTGSSTTDTAEITATPVIASEPAFTDWYYAQQSILSVLMADDTDPYITWSSDEATATGSAIQSAMASSSASQGASRSGPPTANSTATSIASSTGSTSSLQFTSPTVTLSSAPKSTSKTKTTVPPITSCTLASVAAFSSAYPLYTIDIPATIECTCNDGWMAGIGTSVGSDQSTTYTCQVTGSQIAVSTAPPTTTSKTAVLPPAPYQTGTCDLHILEASQDSRSPLYIFLNITDGGGNMLAIQSTKISWGDTAVVKSVDSKLPYDIDIDFLISTTVPSKPKMIKGRMIGPGAAAPAPATWEKWNLTLTAGHTTWDSTENDETQLPYCSVGGWDNGNFWDWAASLLSLGVDSSIPVS</sequence>
<dbReference type="EMBL" id="QGMF01000034">
    <property type="protein sequence ID" value="TVY20918.1"/>
    <property type="molecule type" value="Genomic_DNA"/>
</dbReference>
<dbReference type="InterPro" id="IPR024079">
    <property type="entry name" value="MetalloPept_cat_dom_sf"/>
</dbReference>
<feature type="signal peptide" evidence="2">
    <location>
        <begin position="1"/>
        <end position="19"/>
    </location>
</feature>
<keyword evidence="2" id="KW-0732">Signal</keyword>
<feature type="compositionally biased region" description="Low complexity" evidence="1">
    <location>
        <begin position="425"/>
        <end position="449"/>
    </location>
</feature>
<feature type="region of interest" description="Disordered" evidence="1">
    <location>
        <begin position="700"/>
        <end position="735"/>
    </location>
</feature>
<dbReference type="AlphaFoldDB" id="A0A8T9BLN9"/>
<feature type="compositionally biased region" description="Low complexity" evidence="1">
    <location>
        <begin position="571"/>
        <end position="589"/>
    </location>
</feature>
<name>A0A8T9BLN9_9HELO</name>
<dbReference type="OrthoDB" id="3557274at2759"/>
<evidence type="ECO:0000313" key="4">
    <source>
        <dbReference type="Proteomes" id="UP000469559"/>
    </source>
</evidence>
<reference evidence="3 4" key="1">
    <citation type="submission" date="2018-05" db="EMBL/GenBank/DDBJ databases">
        <title>Whole genome sequencing for identification of molecular markers to develop diagnostic detection tools for the regulated plant pathogen Lachnellula willkommii.</title>
        <authorList>
            <person name="Giroux E."/>
            <person name="Bilodeau G."/>
        </authorList>
    </citation>
    <scope>NUCLEOTIDE SEQUENCE [LARGE SCALE GENOMIC DNA]</scope>
    <source>
        <strain evidence="3 4">CBS 203.66</strain>
    </source>
</reference>
<evidence type="ECO:0000256" key="2">
    <source>
        <dbReference type="SAM" id="SignalP"/>
    </source>
</evidence>
<dbReference type="Proteomes" id="UP000469559">
    <property type="component" value="Unassembled WGS sequence"/>
</dbReference>
<evidence type="ECO:0000313" key="3">
    <source>
        <dbReference type="EMBL" id="TVY20918.1"/>
    </source>
</evidence>
<keyword evidence="4" id="KW-1185">Reference proteome</keyword>
<feature type="region of interest" description="Disordered" evidence="1">
    <location>
        <begin position="403"/>
        <end position="451"/>
    </location>
</feature>
<dbReference type="GO" id="GO:0008237">
    <property type="term" value="F:metallopeptidase activity"/>
    <property type="evidence" value="ECO:0007669"/>
    <property type="project" value="InterPro"/>
</dbReference>